<proteinExistence type="inferred from homology"/>
<evidence type="ECO:0000256" key="3">
    <source>
        <dbReference type="ARBA" id="ARBA00022622"/>
    </source>
</evidence>
<dbReference type="InterPro" id="IPR041846">
    <property type="entry name" value="ENL_dom"/>
</dbReference>
<evidence type="ECO:0000256" key="6">
    <source>
        <dbReference type="ARBA" id="ARBA00023157"/>
    </source>
</evidence>
<reference evidence="15" key="1">
    <citation type="journal article" date="2014" name="Science">
        <title>The coffee genome provides insight into the convergent evolution of caffeine biosynthesis.</title>
        <authorList>
            <person name="Denoeud F."/>
            <person name="Carretero-Paulet L."/>
            <person name="Dereeper A."/>
            <person name="Droc G."/>
            <person name="Guyot R."/>
            <person name="Pietrella M."/>
            <person name="Zheng C."/>
            <person name="Alberti A."/>
            <person name="Anthony F."/>
            <person name="Aprea G."/>
            <person name="Aury J.M."/>
            <person name="Bento P."/>
            <person name="Bernard M."/>
            <person name="Bocs S."/>
            <person name="Campa C."/>
            <person name="Cenci A."/>
            <person name="Combes M.C."/>
            <person name="Crouzillat D."/>
            <person name="Da Silva C."/>
            <person name="Daddiego L."/>
            <person name="De Bellis F."/>
            <person name="Dussert S."/>
            <person name="Garsmeur O."/>
            <person name="Gayraud T."/>
            <person name="Guignon V."/>
            <person name="Jahn K."/>
            <person name="Jamilloux V."/>
            <person name="Joet T."/>
            <person name="Labadie K."/>
            <person name="Lan T."/>
            <person name="Leclercq J."/>
            <person name="Lepelley M."/>
            <person name="Leroy T."/>
            <person name="Li L.T."/>
            <person name="Librado P."/>
            <person name="Lopez L."/>
            <person name="Munoz A."/>
            <person name="Noel B."/>
            <person name="Pallavicini A."/>
            <person name="Perrotta G."/>
            <person name="Poncet V."/>
            <person name="Pot D."/>
            <person name="Priyono X."/>
            <person name="Rigoreau M."/>
            <person name="Rouard M."/>
            <person name="Rozas J."/>
            <person name="Tranchant-Dubreuil C."/>
            <person name="VanBuren R."/>
            <person name="Zhang Q."/>
            <person name="Andrade A.C."/>
            <person name="Argout X."/>
            <person name="Bertrand B."/>
            <person name="de Kochko A."/>
            <person name="Graziosi G."/>
            <person name="Henry R.J."/>
            <person name="Jayarama X."/>
            <person name="Ming R."/>
            <person name="Nagai C."/>
            <person name="Rounsley S."/>
            <person name="Sankoff D."/>
            <person name="Giuliano G."/>
            <person name="Albert V.A."/>
            <person name="Wincker P."/>
            <person name="Lashermes P."/>
        </authorList>
    </citation>
    <scope>NUCLEOTIDE SEQUENCE [LARGE SCALE GENOMIC DNA]</scope>
    <source>
        <strain evidence="15">cv. DH200-94</strain>
    </source>
</reference>
<comment type="subcellular location">
    <subcellularLocation>
        <location evidence="1">Cell membrane</location>
        <topology evidence="1">Lipid-anchor</topology>
        <topology evidence="1">GPI-anchor</topology>
    </subcellularLocation>
</comment>
<comment type="similarity">
    <text evidence="9">Belongs to the early nodulin-like (ENODL) family.</text>
</comment>
<dbReference type="PANTHER" id="PTHR33021">
    <property type="entry name" value="BLUE COPPER PROTEIN"/>
    <property type="match status" value="1"/>
</dbReference>
<feature type="region of interest" description="Disordered" evidence="10">
    <location>
        <begin position="140"/>
        <end position="166"/>
    </location>
</feature>
<keyword evidence="15" id="KW-1185">Reference proteome</keyword>
<dbReference type="GO" id="GO:0098552">
    <property type="term" value="C:side of membrane"/>
    <property type="evidence" value="ECO:0007669"/>
    <property type="project" value="UniProtKB-KW"/>
</dbReference>
<evidence type="ECO:0000256" key="4">
    <source>
        <dbReference type="ARBA" id="ARBA00022729"/>
    </source>
</evidence>
<keyword evidence="4 12" id="KW-0732">Signal</keyword>
<feature type="transmembrane region" description="Helical" evidence="11">
    <location>
        <begin position="174"/>
        <end position="193"/>
    </location>
</feature>
<sequence length="194" mass="21076">MAPRSVLCCVCALVIPVIFFSAATTMVVAAEEFKVGDALGWRQPTLNETDMYNLWASRRRFHVGDSLRFEYTNDSVVVVDKWGFYHCNTSSPITAYTDGNNTLVTLDQPGPMYFISGDHHHCKEGQRLLIDVFPLHPRSHSPPAIARPPQSFPGISPAPSPLSNSGPTISSADGVVSISVVSVLVVFVATVLMA</sequence>
<dbReference type="InParanoid" id="A0A068TPM3"/>
<evidence type="ECO:0000256" key="1">
    <source>
        <dbReference type="ARBA" id="ARBA00004609"/>
    </source>
</evidence>
<evidence type="ECO:0000256" key="9">
    <source>
        <dbReference type="ARBA" id="ARBA00035011"/>
    </source>
</evidence>
<evidence type="ECO:0000259" key="13">
    <source>
        <dbReference type="PROSITE" id="PS51485"/>
    </source>
</evidence>
<dbReference type="STRING" id="49390.A0A068TPM3"/>
<dbReference type="GO" id="GO:0005886">
    <property type="term" value="C:plasma membrane"/>
    <property type="evidence" value="ECO:0007669"/>
    <property type="project" value="UniProtKB-SubCell"/>
</dbReference>
<dbReference type="EMBL" id="HG739086">
    <property type="protein sequence ID" value="CDO97992.1"/>
    <property type="molecule type" value="Genomic_DNA"/>
</dbReference>
<dbReference type="SUPFAM" id="SSF49503">
    <property type="entry name" value="Cupredoxins"/>
    <property type="match status" value="1"/>
</dbReference>
<evidence type="ECO:0000256" key="2">
    <source>
        <dbReference type="ARBA" id="ARBA00022475"/>
    </source>
</evidence>
<organism evidence="14 15">
    <name type="scientific">Coffea canephora</name>
    <name type="common">Robusta coffee</name>
    <dbReference type="NCBI Taxonomy" id="49390"/>
    <lineage>
        <taxon>Eukaryota</taxon>
        <taxon>Viridiplantae</taxon>
        <taxon>Streptophyta</taxon>
        <taxon>Embryophyta</taxon>
        <taxon>Tracheophyta</taxon>
        <taxon>Spermatophyta</taxon>
        <taxon>Magnoliopsida</taxon>
        <taxon>eudicotyledons</taxon>
        <taxon>Gunneridae</taxon>
        <taxon>Pentapetalae</taxon>
        <taxon>asterids</taxon>
        <taxon>lamiids</taxon>
        <taxon>Gentianales</taxon>
        <taxon>Rubiaceae</taxon>
        <taxon>Ixoroideae</taxon>
        <taxon>Gardenieae complex</taxon>
        <taxon>Bertiereae - Coffeeae clade</taxon>
        <taxon>Coffeeae</taxon>
        <taxon>Coffea</taxon>
    </lineage>
</organism>
<dbReference type="GO" id="GO:0009055">
    <property type="term" value="F:electron transfer activity"/>
    <property type="evidence" value="ECO:0007669"/>
    <property type="project" value="InterPro"/>
</dbReference>
<name>A0A068TPM3_COFCA</name>
<dbReference type="Gene3D" id="2.60.40.420">
    <property type="entry name" value="Cupredoxins - blue copper proteins"/>
    <property type="match status" value="1"/>
</dbReference>
<dbReference type="FunFam" id="2.60.40.420:FF:000010">
    <property type="entry name" value="Early nodulin-like protein 1"/>
    <property type="match status" value="1"/>
</dbReference>
<keyword evidence="11" id="KW-0812">Transmembrane</keyword>
<evidence type="ECO:0000256" key="12">
    <source>
        <dbReference type="SAM" id="SignalP"/>
    </source>
</evidence>
<keyword evidence="11" id="KW-1133">Transmembrane helix</keyword>
<dbReference type="CDD" id="cd11019">
    <property type="entry name" value="OsENODL1_like"/>
    <property type="match status" value="1"/>
</dbReference>
<dbReference type="OMA" id="APCALFM"/>
<dbReference type="Pfam" id="PF02298">
    <property type="entry name" value="Cu_bind_like"/>
    <property type="match status" value="1"/>
</dbReference>
<keyword evidence="7" id="KW-0325">Glycoprotein</keyword>
<evidence type="ECO:0000313" key="15">
    <source>
        <dbReference type="Proteomes" id="UP000295252"/>
    </source>
</evidence>
<keyword evidence="3" id="KW-0336">GPI-anchor</keyword>
<evidence type="ECO:0000256" key="5">
    <source>
        <dbReference type="ARBA" id="ARBA00023136"/>
    </source>
</evidence>
<keyword evidence="5 11" id="KW-0472">Membrane</keyword>
<keyword evidence="2" id="KW-1003">Cell membrane</keyword>
<dbReference type="AlphaFoldDB" id="A0A068TPM3"/>
<dbReference type="InterPro" id="IPR008972">
    <property type="entry name" value="Cupredoxin"/>
</dbReference>
<protein>
    <recommendedName>
        <fullName evidence="13">Phytocyanin domain-containing protein</fullName>
    </recommendedName>
</protein>
<dbReference type="Proteomes" id="UP000295252">
    <property type="component" value="Chromosome VI"/>
</dbReference>
<dbReference type="OrthoDB" id="1933543at2759"/>
<dbReference type="InterPro" id="IPR039391">
    <property type="entry name" value="Phytocyanin-like"/>
</dbReference>
<evidence type="ECO:0000256" key="11">
    <source>
        <dbReference type="SAM" id="Phobius"/>
    </source>
</evidence>
<gene>
    <name evidence="14" type="ORF">GSCOC_T00021951001</name>
</gene>
<dbReference type="PROSITE" id="PS51485">
    <property type="entry name" value="PHYTOCYANIN"/>
    <property type="match status" value="1"/>
</dbReference>
<feature type="chain" id="PRO_5001656947" description="Phytocyanin domain-containing protein" evidence="12">
    <location>
        <begin position="31"/>
        <end position="194"/>
    </location>
</feature>
<keyword evidence="8" id="KW-0449">Lipoprotein</keyword>
<feature type="domain" description="Phytocyanin" evidence="13">
    <location>
        <begin position="31"/>
        <end position="134"/>
    </location>
</feature>
<evidence type="ECO:0000313" key="14">
    <source>
        <dbReference type="EMBL" id="CDO97992.1"/>
    </source>
</evidence>
<evidence type="ECO:0000256" key="7">
    <source>
        <dbReference type="ARBA" id="ARBA00023180"/>
    </source>
</evidence>
<feature type="signal peptide" evidence="12">
    <location>
        <begin position="1"/>
        <end position="30"/>
    </location>
</feature>
<dbReference type="Gramene" id="CDO97992">
    <property type="protein sequence ID" value="CDO97992"/>
    <property type="gene ID" value="GSCOC_T00021951001"/>
</dbReference>
<evidence type="ECO:0000256" key="8">
    <source>
        <dbReference type="ARBA" id="ARBA00023288"/>
    </source>
</evidence>
<accession>A0A068TPM3</accession>
<dbReference type="PhylomeDB" id="A0A068TPM3"/>
<dbReference type="InterPro" id="IPR003245">
    <property type="entry name" value="Phytocyanin_dom"/>
</dbReference>
<evidence type="ECO:0000256" key="10">
    <source>
        <dbReference type="SAM" id="MobiDB-lite"/>
    </source>
</evidence>
<keyword evidence="6" id="KW-1015">Disulfide bond</keyword>
<dbReference type="PANTHER" id="PTHR33021:SF234">
    <property type="entry name" value="EARLY NODULIN-LIKE PROTEIN 7"/>
    <property type="match status" value="1"/>
</dbReference>